<feature type="chain" id="PRO_5045513133" description="TonB-dependent receptor plug domain-containing protein" evidence="4">
    <location>
        <begin position="22"/>
        <end position="1045"/>
    </location>
</feature>
<accession>A0ABQ5QE81</accession>
<keyword evidence="2" id="KW-0472">Membrane</keyword>
<evidence type="ECO:0000256" key="1">
    <source>
        <dbReference type="ARBA" id="ARBA00004442"/>
    </source>
</evidence>
<evidence type="ECO:0000256" key="2">
    <source>
        <dbReference type="ARBA" id="ARBA00023136"/>
    </source>
</evidence>
<dbReference type="RefSeq" id="WP_285571557.1">
    <property type="nucleotide sequence ID" value="NZ_BSDE01000001.1"/>
</dbReference>
<keyword evidence="7" id="KW-1185">Reference proteome</keyword>
<feature type="domain" description="TonB-dependent receptor plug" evidence="5">
    <location>
        <begin position="139"/>
        <end position="226"/>
    </location>
</feature>
<dbReference type="Proteomes" id="UP001165069">
    <property type="component" value="Unassembled WGS sequence"/>
</dbReference>
<gene>
    <name evidence="6" type="ORF">GETHLI_11430</name>
</gene>
<dbReference type="SUPFAM" id="SSF49452">
    <property type="entry name" value="Starch-binding domain-like"/>
    <property type="match status" value="1"/>
</dbReference>
<dbReference type="Gene3D" id="2.40.170.20">
    <property type="entry name" value="TonB-dependent receptor, beta-barrel domain"/>
    <property type="match status" value="1"/>
</dbReference>
<evidence type="ECO:0000259" key="5">
    <source>
        <dbReference type="Pfam" id="PF07715"/>
    </source>
</evidence>
<evidence type="ECO:0000256" key="4">
    <source>
        <dbReference type="SAM" id="SignalP"/>
    </source>
</evidence>
<proteinExistence type="predicted"/>
<dbReference type="Gene3D" id="2.60.40.1120">
    <property type="entry name" value="Carboxypeptidase-like, regulatory domain"/>
    <property type="match status" value="1"/>
</dbReference>
<organism evidence="6 7">
    <name type="scientific">Geothrix limicola</name>
    <dbReference type="NCBI Taxonomy" id="2927978"/>
    <lineage>
        <taxon>Bacteria</taxon>
        <taxon>Pseudomonadati</taxon>
        <taxon>Acidobacteriota</taxon>
        <taxon>Holophagae</taxon>
        <taxon>Holophagales</taxon>
        <taxon>Holophagaceae</taxon>
        <taxon>Geothrix</taxon>
    </lineage>
</organism>
<reference evidence="6 7" key="1">
    <citation type="journal article" date="2023" name="Antonie Van Leeuwenhoek">
        <title>Mesoterricola silvestris gen. nov., sp. nov., Mesoterricola sediminis sp. nov., Geothrix oryzae sp. nov., Geothrix edaphica sp. nov., Geothrix rubra sp. nov., and Geothrix limicola sp. nov., six novel members of Acidobacteriota isolated from soils.</title>
        <authorList>
            <person name="Itoh H."/>
            <person name="Sugisawa Y."/>
            <person name="Mise K."/>
            <person name="Xu Z."/>
            <person name="Kuniyasu M."/>
            <person name="Ushijima N."/>
            <person name="Kawano K."/>
            <person name="Kobayashi E."/>
            <person name="Shiratori Y."/>
            <person name="Masuda Y."/>
            <person name="Senoo K."/>
        </authorList>
    </citation>
    <scope>NUCLEOTIDE SEQUENCE [LARGE SCALE GENOMIC DNA]</scope>
    <source>
        <strain evidence="6 7">Red804</strain>
    </source>
</reference>
<dbReference type="InterPro" id="IPR037066">
    <property type="entry name" value="Plug_dom_sf"/>
</dbReference>
<evidence type="ECO:0000313" key="6">
    <source>
        <dbReference type="EMBL" id="GLH72641.1"/>
    </source>
</evidence>
<comment type="caution">
    <text evidence="6">The sequence shown here is derived from an EMBL/GenBank/DDBJ whole genome shotgun (WGS) entry which is preliminary data.</text>
</comment>
<name>A0ABQ5QE81_9BACT</name>
<dbReference type="InterPro" id="IPR013784">
    <property type="entry name" value="Carb-bd-like_fold"/>
</dbReference>
<comment type="subcellular location">
    <subcellularLocation>
        <location evidence="1">Cell outer membrane</location>
    </subcellularLocation>
</comment>
<sequence length="1045" mass="115538">MQNRSRFTPILLALVASSLMAQETTGSVTGHVTSKAGQPLPGAVVRISSPSLLGERTTVADANGQFRIPILPGGMYTLTASFKDYATSKGSFQILAGQTSKADAVLTPVGDILKVQQATVEVVSATTQVDKTETVTQTNMAIEEINQLMSSNLEAVTYLAPGIANPGGSPRIRGGSGNSTKWLLNGAMVNDQAWGYDMGDTTIQDMIESVAVIQSPLNARYGNTDSGLISMVTVKGTNTFSGSIRSKYYAAGMEGTPVSYPNRLGQTGGVYPNADDASRTYDVVFRGPIWKDHLTFAFGGTYSPSHPTYTHLDRLISDPALPTDKAGTYFKLPNGSVLRRADTYQQGALEPTTSKASFNQFVLFWQLNPNHQLEWNYTQNDQRSTWYTYSPISTAGGGDDGVTTRVWDLAYKGIIGASGVLEARFGRTFRYWPHPTTPGNPPIRLLYGQSVFPRSNGTYIANSFYDLASNNTRKWTNGSSIDQGDTFFDNTLVINYEHVLTGSGGSSHMIDMGLEQQKFQWDTRNLGNLPPMSFNIPGQLATNYTLAETGGIDPATVNGKYIVMNWQATYADAGGVGSSLLYDHGKRVLIPSLRWFKGNEKGTYYQPTNSFYINDLWTLNQNHSLMAGLRSDTMKVEDNTGTVHSYSVVTPRFEYKWDVFGDQSRVFNASYGQFHNRVPGGQFQQFVDRRLAQDYTYYWTGTNPNAATPNAPYLVDKSAILNPANYTKLASYSGPGTFILDPNWKAPIATEYTVGLRRSYTSGMSWRTTLVYKTWKNLYDTFPEYNTTRLYSPADPTVYNDVYRRITRNDPDSVKTYKGFELEWNISFTQKLKFSGNYTYGRTMTNAAIVNDSTGSGVLSPGNFRDYYDTRYPRDAFNPTKLQDPEHNAKAWFVYDLSRPKVKSSLSFLVTYISGTPDWRSTTMDIGYPSSYYGANQPSGLGNTLTLVQPGFTMEESFTTSLKYDIELEVKRGAKVFASIQINNPFNTRMNGWNGIGAYGDNNEVYGSPQYVTHGWRASSDLSDAGTGSARNGARSFTIEAGLRF</sequence>
<dbReference type="InterPro" id="IPR036942">
    <property type="entry name" value="Beta-barrel_TonB_sf"/>
</dbReference>
<keyword evidence="4" id="KW-0732">Signal</keyword>
<dbReference type="Gene3D" id="2.170.130.10">
    <property type="entry name" value="TonB-dependent receptor, plug domain"/>
    <property type="match status" value="1"/>
</dbReference>
<keyword evidence="3" id="KW-0998">Cell outer membrane</keyword>
<feature type="signal peptide" evidence="4">
    <location>
        <begin position="1"/>
        <end position="21"/>
    </location>
</feature>
<dbReference type="Pfam" id="PF13620">
    <property type="entry name" value="CarboxypepD_reg"/>
    <property type="match status" value="1"/>
</dbReference>
<dbReference type="InterPro" id="IPR012910">
    <property type="entry name" value="Plug_dom"/>
</dbReference>
<evidence type="ECO:0000256" key="3">
    <source>
        <dbReference type="ARBA" id="ARBA00023237"/>
    </source>
</evidence>
<dbReference type="SUPFAM" id="SSF56935">
    <property type="entry name" value="Porins"/>
    <property type="match status" value="1"/>
</dbReference>
<dbReference type="Pfam" id="PF07715">
    <property type="entry name" value="Plug"/>
    <property type="match status" value="1"/>
</dbReference>
<evidence type="ECO:0000313" key="7">
    <source>
        <dbReference type="Proteomes" id="UP001165069"/>
    </source>
</evidence>
<dbReference type="EMBL" id="BSDE01000001">
    <property type="protein sequence ID" value="GLH72641.1"/>
    <property type="molecule type" value="Genomic_DNA"/>
</dbReference>
<protein>
    <recommendedName>
        <fullName evidence="5">TonB-dependent receptor plug domain-containing protein</fullName>
    </recommendedName>
</protein>